<dbReference type="InterPro" id="IPR043154">
    <property type="entry name" value="Sec-1-like_dom1"/>
</dbReference>
<name>A0ABD2BAC3_VESSQ</name>
<comment type="similarity">
    <text evidence="1">Belongs to the STXBP/unc-18/SEC1 family.</text>
</comment>
<evidence type="ECO:0000256" key="1">
    <source>
        <dbReference type="ARBA" id="ARBA00009884"/>
    </source>
</evidence>
<dbReference type="EMBL" id="JAUDFV010000130">
    <property type="protein sequence ID" value="KAL2729498.1"/>
    <property type="molecule type" value="Genomic_DNA"/>
</dbReference>
<dbReference type="Pfam" id="PF00995">
    <property type="entry name" value="Sec1"/>
    <property type="match status" value="1"/>
</dbReference>
<dbReference type="Gene3D" id="3.90.830.10">
    <property type="entry name" value="Syntaxin Binding Protein 1, Chain A, domain 2"/>
    <property type="match status" value="1"/>
</dbReference>
<dbReference type="AlphaFoldDB" id="A0ABD2BAC3"/>
<keyword evidence="3" id="KW-1185">Reference proteome</keyword>
<evidence type="ECO:0000313" key="2">
    <source>
        <dbReference type="EMBL" id="KAL2729498.1"/>
    </source>
</evidence>
<dbReference type="InterPro" id="IPR036045">
    <property type="entry name" value="Sec1-like_sf"/>
</dbReference>
<dbReference type="SUPFAM" id="SSF56815">
    <property type="entry name" value="Sec1/munc18-like (SM) proteins"/>
    <property type="match status" value="1"/>
</dbReference>
<accession>A0ABD2BAC3</accession>
<gene>
    <name evidence="2" type="ORF">V1478_005788</name>
</gene>
<dbReference type="InterPro" id="IPR027482">
    <property type="entry name" value="Sec1-like_dom2"/>
</dbReference>
<dbReference type="Proteomes" id="UP001607302">
    <property type="component" value="Unassembled WGS sequence"/>
</dbReference>
<dbReference type="Gene3D" id="1.25.40.850">
    <property type="match status" value="1"/>
</dbReference>
<dbReference type="Gene3D" id="3.40.50.2060">
    <property type="match status" value="1"/>
</dbReference>
<sequence>MDITIHDRLNALQQISQRKFIEILDIIPGTKDLIIEQKLIKILDSFIGVTTLKRYEVDKIYKLEQGLKLSNSQRIFLVSSNLISCKRVLDQIQSEISHVTSHVQVCHHLLVVPFIPTVLHTLIEEEGLNGLITIYPLSYELIRLDGNVLSFENSIFVDLYYYKDGTLLPAMARNLWSLYLVLGSPKLILSFGKYSQQILRFIESIKQSVKSCKIENEIGAFILMDRNYDKVTTLLTPVTYSSLLNEVFDINVGVIYTGKAQTKLDPDKDQIYGEVRDIPCSNVFPILHEKTKSLKSEQEAIETMKLAEMGQYITTKLQKSRDMTQQLVFHISACRTIVDTLGSEFQTLQSIEKLILERKGRKECLNYIERNIDENPLKCLRLLCLLSICNDGIVSSDLQSIQKLHLHAHGYKNIPLFYKLQNVGLLKIKTESGINRLTDQSNEWTSNVQRLKLLPNNTKHIESKGSTCPSYVFHNAYIPLIAQILNIVVNQDKEGKNFDEILKLPDCVINGQRGILSPKIIVICIIGGISNAEIAACRFIEKSMGIKLVLVSDSIITGNKLIEKIQEI</sequence>
<protein>
    <submittedName>
        <fullName evidence="2">Vacuolar protein sorting-associated protein 33B isoform X1</fullName>
    </submittedName>
</protein>
<organism evidence="2 3">
    <name type="scientific">Vespula squamosa</name>
    <name type="common">Southern yellow jacket</name>
    <name type="synonym">Wasp</name>
    <dbReference type="NCBI Taxonomy" id="30214"/>
    <lineage>
        <taxon>Eukaryota</taxon>
        <taxon>Metazoa</taxon>
        <taxon>Ecdysozoa</taxon>
        <taxon>Arthropoda</taxon>
        <taxon>Hexapoda</taxon>
        <taxon>Insecta</taxon>
        <taxon>Pterygota</taxon>
        <taxon>Neoptera</taxon>
        <taxon>Endopterygota</taxon>
        <taxon>Hymenoptera</taxon>
        <taxon>Apocrita</taxon>
        <taxon>Aculeata</taxon>
        <taxon>Vespoidea</taxon>
        <taxon>Vespidae</taxon>
        <taxon>Vespinae</taxon>
        <taxon>Vespula</taxon>
    </lineage>
</organism>
<comment type="caution">
    <text evidence="2">The sequence shown here is derived from an EMBL/GenBank/DDBJ whole genome shotgun (WGS) entry which is preliminary data.</text>
</comment>
<dbReference type="InterPro" id="IPR043155">
    <property type="entry name" value="VPS33_dom3b"/>
</dbReference>
<dbReference type="Gene3D" id="3.40.50.1910">
    <property type="match status" value="2"/>
</dbReference>
<dbReference type="PANTHER" id="PTHR11679">
    <property type="entry name" value="VESICLE PROTEIN SORTING-ASSOCIATED"/>
    <property type="match status" value="1"/>
</dbReference>
<dbReference type="InterPro" id="IPR043127">
    <property type="entry name" value="Sec-1-like_dom3a"/>
</dbReference>
<dbReference type="InterPro" id="IPR001619">
    <property type="entry name" value="Sec1-like"/>
</dbReference>
<proteinExistence type="inferred from homology"/>
<evidence type="ECO:0000313" key="3">
    <source>
        <dbReference type="Proteomes" id="UP001607302"/>
    </source>
</evidence>
<reference evidence="2 3" key="1">
    <citation type="journal article" date="2024" name="Ann. Entomol. Soc. Am.">
        <title>Genomic analyses of the southern and eastern yellowjacket wasps (Hymenoptera: Vespidae) reveal evolutionary signatures of social life.</title>
        <authorList>
            <person name="Catto M.A."/>
            <person name="Caine P.B."/>
            <person name="Orr S.E."/>
            <person name="Hunt B.G."/>
            <person name="Goodisman M.A.D."/>
        </authorList>
    </citation>
    <scope>NUCLEOTIDE SEQUENCE [LARGE SCALE GENOMIC DNA]</scope>
    <source>
        <strain evidence="2">233</strain>
        <tissue evidence="2">Head and thorax</tissue>
    </source>
</reference>